<protein>
    <recommendedName>
        <fullName evidence="3">Secreted protein</fullName>
    </recommendedName>
</protein>
<evidence type="ECO:0000313" key="2">
    <source>
        <dbReference type="Proteomes" id="UP000826195"/>
    </source>
</evidence>
<sequence length="90" mass="10187">MALCSGFCRLGFLPNGWWLITRFRAGQRCPLRDVDSGFQPPHSNTDAAGAHPHVGNNNGILWGLRGNRYPTPLRDNSDARLRRWSLNKRT</sequence>
<evidence type="ECO:0008006" key="3">
    <source>
        <dbReference type="Google" id="ProtNLM"/>
    </source>
</evidence>
<dbReference type="Proteomes" id="UP000826195">
    <property type="component" value="Unassembled WGS sequence"/>
</dbReference>
<dbReference type="EMBL" id="JAHXZJ010000001">
    <property type="protein sequence ID" value="KAH0567607.1"/>
    <property type="molecule type" value="Genomic_DNA"/>
</dbReference>
<evidence type="ECO:0000313" key="1">
    <source>
        <dbReference type="EMBL" id="KAH0567607.1"/>
    </source>
</evidence>
<organism evidence="1 2">
    <name type="scientific">Cotesia glomerata</name>
    <name type="common">Lepidopteran parasitic wasp</name>
    <name type="synonym">Apanteles glomeratus</name>
    <dbReference type="NCBI Taxonomy" id="32391"/>
    <lineage>
        <taxon>Eukaryota</taxon>
        <taxon>Metazoa</taxon>
        <taxon>Ecdysozoa</taxon>
        <taxon>Arthropoda</taxon>
        <taxon>Hexapoda</taxon>
        <taxon>Insecta</taxon>
        <taxon>Pterygota</taxon>
        <taxon>Neoptera</taxon>
        <taxon>Endopterygota</taxon>
        <taxon>Hymenoptera</taxon>
        <taxon>Apocrita</taxon>
        <taxon>Ichneumonoidea</taxon>
        <taxon>Braconidae</taxon>
        <taxon>Microgastrinae</taxon>
        <taxon>Cotesia</taxon>
    </lineage>
</organism>
<accession>A0AAV7J751</accession>
<comment type="caution">
    <text evidence="1">The sequence shown here is derived from an EMBL/GenBank/DDBJ whole genome shotgun (WGS) entry which is preliminary data.</text>
</comment>
<dbReference type="AlphaFoldDB" id="A0AAV7J751"/>
<keyword evidence="2" id="KW-1185">Reference proteome</keyword>
<proteinExistence type="predicted"/>
<gene>
    <name evidence="1" type="ORF">KQX54_011027</name>
</gene>
<name>A0AAV7J751_COTGL</name>
<reference evidence="1 2" key="1">
    <citation type="journal article" date="2021" name="J. Hered.">
        <title>A chromosome-level genome assembly of the parasitoid wasp, Cotesia glomerata (Hymenoptera: Braconidae).</title>
        <authorList>
            <person name="Pinto B.J."/>
            <person name="Weis J.J."/>
            <person name="Gamble T."/>
            <person name="Ode P.J."/>
            <person name="Paul R."/>
            <person name="Zaspel J.M."/>
        </authorList>
    </citation>
    <scope>NUCLEOTIDE SEQUENCE [LARGE SCALE GENOMIC DNA]</scope>
    <source>
        <strain evidence="1">CgM1</strain>
    </source>
</reference>